<sequence length="44" mass="5008">MKEFPVDRTSCIEHSFHVNGVAYRQGLLPHCITAWINIPANRAN</sequence>
<organism evidence="1">
    <name type="scientific">Anguilla anguilla</name>
    <name type="common">European freshwater eel</name>
    <name type="synonym">Muraena anguilla</name>
    <dbReference type="NCBI Taxonomy" id="7936"/>
    <lineage>
        <taxon>Eukaryota</taxon>
        <taxon>Metazoa</taxon>
        <taxon>Chordata</taxon>
        <taxon>Craniata</taxon>
        <taxon>Vertebrata</taxon>
        <taxon>Euteleostomi</taxon>
        <taxon>Actinopterygii</taxon>
        <taxon>Neopterygii</taxon>
        <taxon>Teleostei</taxon>
        <taxon>Anguilliformes</taxon>
        <taxon>Anguillidae</taxon>
        <taxon>Anguilla</taxon>
    </lineage>
</organism>
<dbReference type="EMBL" id="GBXM01006754">
    <property type="protein sequence ID" value="JAI01824.1"/>
    <property type="molecule type" value="Transcribed_RNA"/>
</dbReference>
<reference evidence="1" key="1">
    <citation type="submission" date="2014-11" db="EMBL/GenBank/DDBJ databases">
        <authorList>
            <person name="Amaro Gonzalez C."/>
        </authorList>
    </citation>
    <scope>NUCLEOTIDE SEQUENCE</scope>
</reference>
<evidence type="ECO:0000313" key="1">
    <source>
        <dbReference type="EMBL" id="JAI01824.1"/>
    </source>
</evidence>
<reference evidence="1" key="2">
    <citation type="journal article" date="2015" name="Fish Shellfish Immunol.">
        <title>Early steps in the European eel (Anguilla anguilla)-Vibrio vulnificus interaction in the gills: Role of the RtxA13 toxin.</title>
        <authorList>
            <person name="Callol A."/>
            <person name="Pajuelo D."/>
            <person name="Ebbesson L."/>
            <person name="Teles M."/>
            <person name="MacKenzie S."/>
            <person name="Amaro C."/>
        </authorList>
    </citation>
    <scope>NUCLEOTIDE SEQUENCE</scope>
</reference>
<protein>
    <submittedName>
        <fullName evidence="1">Uncharacterized protein</fullName>
    </submittedName>
</protein>
<proteinExistence type="predicted"/>
<dbReference type="AlphaFoldDB" id="A0A0E9XJG4"/>
<accession>A0A0E9XJG4</accession>
<name>A0A0E9XJG4_ANGAN</name>